<keyword evidence="4" id="KW-1185">Reference proteome</keyword>
<sequence length="163" mass="19024">MTQIRQVELRVMMTKLLVLLLSKKLEYNQTQCMTDQHKFPDFTTNTNISTYIHKGFKRKRIVRKLRKKHEQEKKRSKGTGRMLSIQVKPRVTVLHADSTTLEHMQRHHFLSQMASEPHGLPHAARGARPRQRPRIIGLSVATQGRLRRGDHEPFRSFPAPTSE</sequence>
<reference evidence="3 4" key="1">
    <citation type="journal article" date="2019" name="Commun. Biol.">
        <title>The bagworm genome reveals a unique fibroin gene that provides high tensile strength.</title>
        <authorList>
            <person name="Kono N."/>
            <person name="Nakamura H."/>
            <person name="Ohtoshi R."/>
            <person name="Tomita M."/>
            <person name="Numata K."/>
            <person name="Arakawa K."/>
        </authorList>
    </citation>
    <scope>NUCLEOTIDE SEQUENCE [LARGE SCALE GENOMIC DNA]</scope>
</reference>
<feature type="region of interest" description="Disordered" evidence="1">
    <location>
        <begin position="116"/>
        <end position="163"/>
    </location>
</feature>
<accession>A0A4C1TGC1</accession>
<comment type="caution">
    <text evidence="3">The sequence shown here is derived from an EMBL/GenBank/DDBJ whole genome shotgun (WGS) entry which is preliminary data.</text>
</comment>
<feature type="chain" id="PRO_5020037313" evidence="2">
    <location>
        <begin position="28"/>
        <end position="163"/>
    </location>
</feature>
<keyword evidence="2" id="KW-0732">Signal</keyword>
<dbReference type="AlphaFoldDB" id="A0A4C1TGC1"/>
<protein>
    <submittedName>
        <fullName evidence="3">Uncharacterized protein</fullName>
    </submittedName>
</protein>
<evidence type="ECO:0000256" key="2">
    <source>
        <dbReference type="SAM" id="SignalP"/>
    </source>
</evidence>
<feature type="signal peptide" evidence="2">
    <location>
        <begin position="1"/>
        <end position="27"/>
    </location>
</feature>
<organism evidence="3 4">
    <name type="scientific">Eumeta variegata</name>
    <name type="common">Bagworm moth</name>
    <name type="synonym">Eumeta japonica</name>
    <dbReference type="NCBI Taxonomy" id="151549"/>
    <lineage>
        <taxon>Eukaryota</taxon>
        <taxon>Metazoa</taxon>
        <taxon>Ecdysozoa</taxon>
        <taxon>Arthropoda</taxon>
        <taxon>Hexapoda</taxon>
        <taxon>Insecta</taxon>
        <taxon>Pterygota</taxon>
        <taxon>Neoptera</taxon>
        <taxon>Endopterygota</taxon>
        <taxon>Lepidoptera</taxon>
        <taxon>Glossata</taxon>
        <taxon>Ditrysia</taxon>
        <taxon>Tineoidea</taxon>
        <taxon>Psychidae</taxon>
        <taxon>Oiketicinae</taxon>
        <taxon>Eumeta</taxon>
    </lineage>
</organism>
<evidence type="ECO:0000256" key="1">
    <source>
        <dbReference type="SAM" id="MobiDB-lite"/>
    </source>
</evidence>
<gene>
    <name evidence="3" type="ORF">EVAR_8193_1</name>
</gene>
<dbReference type="Proteomes" id="UP000299102">
    <property type="component" value="Unassembled WGS sequence"/>
</dbReference>
<name>A0A4C1TGC1_EUMVA</name>
<evidence type="ECO:0000313" key="3">
    <source>
        <dbReference type="EMBL" id="GBP13266.1"/>
    </source>
</evidence>
<dbReference type="EMBL" id="BGZK01000056">
    <property type="protein sequence ID" value="GBP13266.1"/>
    <property type="molecule type" value="Genomic_DNA"/>
</dbReference>
<evidence type="ECO:0000313" key="4">
    <source>
        <dbReference type="Proteomes" id="UP000299102"/>
    </source>
</evidence>
<proteinExistence type="predicted"/>